<accession>A0A6H0S4U0</accession>
<dbReference type="RefSeq" id="WP_168142696.1">
    <property type="nucleotide sequence ID" value="NZ_CP038799.1"/>
</dbReference>
<dbReference type="AlphaFoldDB" id="A0A6H0S4U0"/>
<evidence type="ECO:0000256" key="1">
    <source>
        <dbReference type="SAM" id="Phobius"/>
    </source>
</evidence>
<sequence length="261" mass="27935">MTLRRSGLVVAAVLLLIAMFRPTLGDGEPAVTRIAGEREPSVFLIVDRSAGMSSHMALAHADVNAVIDRYPDARFSMITFDARPSLDWPLSADSWSLRPIIAAADPYPPGADVRTNAGAASTVLRYQLIGALQQFPKAENLVFYFGAGATDSTVPQREFQIPENAVGGGAVFGYGPGGAPVLQAVADQLGVDYLQREQIQAVAEVIPEAADVEPTPENDPASSGFELYWALAGIAALLILAELYHALRHLRRTRLDRIAVG</sequence>
<dbReference type="Proteomes" id="UP000501849">
    <property type="component" value="Chromosome"/>
</dbReference>
<organism evidence="2 3">
    <name type="scientific">Mycolicibacterium frederiksbergense</name>
    <dbReference type="NCBI Taxonomy" id="117567"/>
    <lineage>
        <taxon>Bacteria</taxon>
        <taxon>Bacillati</taxon>
        <taxon>Actinomycetota</taxon>
        <taxon>Actinomycetes</taxon>
        <taxon>Mycobacteriales</taxon>
        <taxon>Mycobacteriaceae</taxon>
        <taxon>Mycolicibacterium</taxon>
    </lineage>
</organism>
<gene>
    <name evidence="2" type="ORF">EXE63_15760</name>
</gene>
<dbReference type="EMBL" id="CP038799">
    <property type="protein sequence ID" value="QIV82170.1"/>
    <property type="molecule type" value="Genomic_DNA"/>
</dbReference>
<dbReference type="KEGG" id="mfre:EXE63_15760"/>
<keyword evidence="1" id="KW-0472">Membrane</keyword>
<dbReference type="Gene3D" id="3.40.50.410">
    <property type="entry name" value="von Willebrand factor, type A domain"/>
    <property type="match status" value="1"/>
</dbReference>
<reference evidence="2 3" key="1">
    <citation type="submission" date="2019-04" db="EMBL/GenBank/DDBJ databases">
        <title>Draft, Whole-Genome Sequence of the Anthracene-degrading Mycobacterium frederiksbergense LB501T, Isolated from a Polycyclic Aromatic Hydrocarbon (PAH)-Contaminated Soil.</title>
        <authorList>
            <person name="Augelletti F."/>
        </authorList>
    </citation>
    <scope>NUCLEOTIDE SEQUENCE [LARGE SCALE GENOMIC DNA]</scope>
    <source>
        <strain evidence="2 3">LB 501T</strain>
    </source>
</reference>
<dbReference type="SUPFAM" id="SSF53300">
    <property type="entry name" value="vWA-like"/>
    <property type="match status" value="1"/>
</dbReference>
<protein>
    <recommendedName>
        <fullName evidence="4">VWFA domain-containing protein</fullName>
    </recommendedName>
</protein>
<dbReference type="InterPro" id="IPR036465">
    <property type="entry name" value="vWFA_dom_sf"/>
</dbReference>
<proteinExistence type="predicted"/>
<keyword evidence="3" id="KW-1185">Reference proteome</keyword>
<evidence type="ECO:0000313" key="2">
    <source>
        <dbReference type="EMBL" id="QIV82170.1"/>
    </source>
</evidence>
<keyword evidence="1" id="KW-1133">Transmembrane helix</keyword>
<name>A0A6H0S4U0_9MYCO</name>
<evidence type="ECO:0000313" key="3">
    <source>
        <dbReference type="Proteomes" id="UP000501849"/>
    </source>
</evidence>
<keyword evidence="1" id="KW-0812">Transmembrane</keyword>
<feature type="transmembrane region" description="Helical" evidence="1">
    <location>
        <begin position="227"/>
        <end position="247"/>
    </location>
</feature>
<evidence type="ECO:0008006" key="4">
    <source>
        <dbReference type="Google" id="ProtNLM"/>
    </source>
</evidence>